<dbReference type="Pfam" id="PF13675">
    <property type="entry name" value="PilJ"/>
    <property type="match status" value="1"/>
</dbReference>
<evidence type="ECO:0000259" key="13">
    <source>
        <dbReference type="PROSITE" id="PS50109"/>
    </source>
</evidence>
<evidence type="ECO:0000256" key="3">
    <source>
        <dbReference type="ARBA" id="ARBA00010587"/>
    </source>
</evidence>
<evidence type="ECO:0000256" key="12">
    <source>
        <dbReference type="SAM" id="Phobius"/>
    </source>
</evidence>
<comment type="subcellular location">
    <subcellularLocation>
        <location evidence="2">Membrane</location>
        <topology evidence="2">Multi-pass membrane protein</topology>
    </subcellularLocation>
</comment>
<dbReference type="InterPro" id="IPR005467">
    <property type="entry name" value="His_kinase_dom"/>
</dbReference>
<evidence type="ECO:0000256" key="8">
    <source>
        <dbReference type="ARBA" id="ARBA00022989"/>
    </source>
</evidence>
<protein>
    <recommendedName>
        <fullName evidence="4">histidine kinase</fullName>
        <ecNumber evidence="4">2.7.13.3</ecNumber>
    </recommendedName>
</protein>
<feature type="modified residue" description="4-aspartylphosphate" evidence="11">
    <location>
        <position position="901"/>
    </location>
</feature>
<dbReference type="InterPro" id="IPR003661">
    <property type="entry name" value="HisK_dim/P_dom"/>
</dbReference>
<dbReference type="Pfam" id="PF02518">
    <property type="entry name" value="HATPase_c"/>
    <property type="match status" value="1"/>
</dbReference>
<dbReference type="SUPFAM" id="SSF52172">
    <property type="entry name" value="CheY-like"/>
    <property type="match status" value="1"/>
</dbReference>
<dbReference type="SUPFAM" id="SSF47188">
    <property type="entry name" value="Hemerythrin-like"/>
    <property type="match status" value="1"/>
</dbReference>
<dbReference type="NCBIfam" id="TIGR02481">
    <property type="entry name" value="hemeryth_dom"/>
    <property type="match status" value="1"/>
</dbReference>
<dbReference type="Gene3D" id="3.40.50.2300">
    <property type="match status" value="1"/>
</dbReference>
<dbReference type="Pfam" id="PF00072">
    <property type="entry name" value="Response_reg"/>
    <property type="match status" value="1"/>
</dbReference>
<dbReference type="InterPro" id="IPR000700">
    <property type="entry name" value="PAS-assoc_C"/>
</dbReference>
<evidence type="ECO:0000256" key="6">
    <source>
        <dbReference type="ARBA" id="ARBA00022692"/>
    </source>
</evidence>
<evidence type="ECO:0000256" key="1">
    <source>
        <dbReference type="ARBA" id="ARBA00000085"/>
    </source>
</evidence>
<dbReference type="InterPro" id="IPR011006">
    <property type="entry name" value="CheY-like_superfamily"/>
</dbReference>
<dbReference type="EC" id="2.7.13.3" evidence="4"/>
<sequence length="1111" mass="125699">MSSKLTSGLQKQYLLVLAIIGSLAIFGAVLLEVVVVSQGKGAEIINIAGRQRMLSQRIDLYSNRLSQTTSPIEIQEIKRELNQAVDLFKSSHDYLRQNSILKNAPSELSALYNHAPHQIDQHILRLFTNIDRMMVQSERNSSIDPKLISQISLLCETLLPKLDRVVSIHQADQEEKTAKLRTYQWLNLAVLLSVLILSGVFVFQRMLNRLQGQVDNIAEAEERFRSITHSAEISVVVASGKHGLIEAWNPAAERTFGYTHEEAIGQPVTMLMPERYRDTHDESLHHAYFNKDHTLIGHTIELEALHKDGHEFPIELSLGSWQSKGQKYFSAIIHDITERKKNEQEKETLRQQLVTAIESMTEGFALFDKEDRLVIFNSVFQGFYENHVGTIHVGQTLEAILRSGLKNGSFPRAVGREEEWLAERMELHLNPRGPVEQLLQDGRWLSISEQKTKDGGVVGVRTDITQRRKREAELRKLKMAIEQSRSIILISDADGIIEYANPYFTQITGYRNDEIIGEKPNFFSQSHASKLKDGDIWKTILSGNVWQGRIENHKKDGTPFIEETVISPIRDDKGKITHFLAIQDDITEQLRLEDVIKKQQKLEAVGQLAGGLAHDFNNLLAIISGNLELLLRLVNDNDNARKKVETALKASNRGAKLTKQLLGFTRQSPTSIQTVNVNDIITEISPLLEHSLSKSIKLKLQLSDDIHLVDIDPGDFEDCLVNLAVNAKHAISHDGELLIETTNIDSVFKQENTQDTYVQITISDNGCGIPADIQDKIFEPFFSTKEKGHGTGMGLAMVFGFVHRSRGYIRVYSEEGVGTSFKIFLPRATKDKPKALCKPAQQTELPGGNEHILLVDDETELLELAKTNLEHAGYRVTTTHSASEAITILKQSDDIDLLFSDVIMPGKINGFDLAIMTQQVSPRTKIQLTSGYTAQAGQDLIEGNIFAKQLYQNLLSKPYTQAALLQAVRRVLDAETLIEWSEYLDTGIPLIDDDHKMLVAILNRLYQACLYKEDEKIFHSILDELAHYTKYHFQREENYMEEIGYPHLKNHKQVHKLLASFVMAELNKVQDHYNTKNGDELLHFLKNWLIDHIMGMDQDIGSFISTRPSDD</sequence>
<dbReference type="RefSeq" id="WP_188661985.1">
    <property type="nucleotide sequence ID" value="NZ_BMHV01000005.1"/>
</dbReference>
<dbReference type="Gene3D" id="1.10.287.130">
    <property type="match status" value="1"/>
</dbReference>
<dbReference type="SUPFAM" id="SSF55785">
    <property type="entry name" value="PYP-like sensor domain (PAS domain)"/>
    <property type="match status" value="3"/>
</dbReference>
<feature type="domain" description="PAC" evidence="16">
    <location>
        <begin position="544"/>
        <end position="598"/>
    </location>
</feature>
<dbReference type="PROSITE" id="PS50112">
    <property type="entry name" value="PAS"/>
    <property type="match status" value="2"/>
</dbReference>
<dbReference type="InterPro" id="IPR004358">
    <property type="entry name" value="Sig_transdc_His_kin-like_C"/>
</dbReference>
<feature type="transmembrane region" description="Helical" evidence="12">
    <location>
        <begin position="12"/>
        <end position="36"/>
    </location>
</feature>
<feature type="domain" description="Response regulatory" evidence="14">
    <location>
        <begin position="851"/>
        <end position="972"/>
    </location>
</feature>
<dbReference type="InterPro" id="IPR036890">
    <property type="entry name" value="HATPase_C_sf"/>
</dbReference>
<dbReference type="PANTHER" id="PTHR43065:SF42">
    <property type="entry name" value="TWO-COMPONENT SENSOR PPRA"/>
    <property type="match status" value="1"/>
</dbReference>
<keyword evidence="7" id="KW-0479">Metal-binding</keyword>
<evidence type="ECO:0000259" key="14">
    <source>
        <dbReference type="PROSITE" id="PS50110"/>
    </source>
</evidence>
<dbReference type="PROSITE" id="PS00550">
    <property type="entry name" value="HEMERYTHRINS"/>
    <property type="match status" value="1"/>
</dbReference>
<dbReference type="SMART" id="SM00091">
    <property type="entry name" value="PAS"/>
    <property type="match status" value="2"/>
</dbReference>
<dbReference type="PROSITE" id="PS50109">
    <property type="entry name" value="HIS_KIN"/>
    <property type="match status" value="1"/>
</dbReference>
<dbReference type="EMBL" id="BMHV01000005">
    <property type="protein sequence ID" value="GGF57319.1"/>
    <property type="molecule type" value="Genomic_DNA"/>
</dbReference>
<evidence type="ECO:0000313" key="18">
    <source>
        <dbReference type="Proteomes" id="UP000632498"/>
    </source>
</evidence>
<keyword evidence="6 12" id="KW-0812">Transmembrane</keyword>
<dbReference type="GO" id="GO:0000155">
    <property type="term" value="F:phosphorelay sensor kinase activity"/>
    <property type="evidence" value="ECO:0007669"/>
    <property type="project" value="InterPro"/>
</dbReference>
<keyword evidence="18" id="KW-1185">Reference proteome</keyword>
<dbReference type="CDD" id="cd00082">
    <property type="entry name" value="HisKA"/>
    <property type="match status" value="1"/>
</dbReference>
<dbReference type="InterPro" id="IPR003594">
    <property type="entry name" value="HATPase_dom"/>
</dbReference>
<dbReference type="Pfam" id="PF13426">
    <property type="entry name" value="PAS_9"/>
    <property type="match status" value="2"/>
</dbReference>
<dbReference type="InterPro" id="IPR000014">
    <property type="entry name" value="PAS"/>
</dbReference>
<evidence type="ECO:0000259" key="16">
    <source>
        <dbReference type="PROSITE" id="PS50113"/>
    </source>
</evidence>
<comment type="caution">
    <text evidence="17">The sequence shown here is derived from an EMBL/GenBank/DDBJ whole genome shotgun (WGS) entry which is preliminary data.</text>
</comment>
<dbReference type="Gene3D" id="1.20.120.50">
    <property type="entry name" value="Hemerythrin-like"/>
    <property type="match status" value="1"/>
</dbReference>
<accession>A0A917BSQ9</accession>
<feature type="domain" description="PAS" evidence="15">
    <location>
        <begin position="473"/>
        <end position="518"/>
    </location>
</feature>
<dbReference type="CDD" id="cd12107">
    <property type="entry name" value="Hemerythrin"/>
    <property type="match status" value="1"/>
</dbReference>
<dbReference type="SMART" id="SM00086">
    <property type="entry name" value="PAC"/>
    <property type="match status" value="2"/>
</dbReference>
<evidence type="ECO:0000256" key="10">
    <source>
        <dbReference type="ARBA" id="ARBA00023136"/>
    </source>
</evidence>
<evidence type="ECO:0000256" key="2">
    <source>
        <dbReference type="ARBA" id="ARBA00004141"/>
    </source>
</evidence>
<dbReference type="InterPro" id="IPR001789">
    <property type="entry name" value="Sig_transdc_resp-reg_receiver"/>
</dbReference>
<keyword evidence="8 12" id="KW-1133">Transmembrane helix</keyword>
<feature type="domain" description="PAS" evidence="15">
    <location>
        <begin position="220"/>
        <end position="291"/>
    </location>
</feature>
<dbReference type="AlphaFoldDB" id="A0A917BSQ9"/>
<dbReference type="NCBIfam" id="NF033749">
    <property type="entry name" value="bact_hemeryth"/>
    <property type="match status" value="1"/>
</dbReference>
<evidence type="ECO:0000256" key="4">
    <source>
        <dbReference type="ARBA" id="ARBA00012438"/>
    </source>
</evidence>
<dbReference type="PROSITE" id="PS50113">
    <property type="entry name" value="PAC"/>
    <property type="match status" value="2"/>
</dbReference>
<comment type="catalytic activity">
    <reaction evidence="1">
        <text>ATP + protein L-histidine = ADP + protein N-phospho-L-histidine.</text>
        <dbReference type="EC" id="2.7.13.3"/>
    </reaction>
</comment>
<evidence type="ECO:0000256" key="7">
    <source>
        <dbReference type="ARBA" id="ARBA00022723"/>
    </source>
</evidence>
<keyword evidence="9" id="KW-0408">Iron</keyword>
<dbReference type="GO" id="GO:0016020">
    <property type="term" value="C:membrane"/>
    <property type="evidence" value="ECO:0007669"/>
    <property type="project" value="UniProtKB-SubCell"/>
</dbReference>
<dbReference type="SMART" id="SM00388">
    <property type="entry name" value="HisKA"/>
    <property type="match status" value="1"/>
</dbReference>
<dbReference type="Proteomes" id="UP000632498">
    <property type="component" value="Unassembled WGS sequence"/>
</dbReference>
<comment type="similarity">
    <text evidence="3">Belongs to the hemerythrin family.</text>
</comment>
<keyword evidence="5 11" id="KW-0597">Phosphoprotein</keyword>
<dbReference type="PRINTS" id="PR00344">
    <property type="entry name" value="BCTRLSENSOR"/>
</dbReference>
<dbReference type="SUPFAM" id="SSF55874">
    <property type="entry name" value="ATPase domain of HSP90 chaperone/DNA topoisomerase II/histidine kinase"/>
    <property type="match status" value="1"/>
</dbReference>
<feature type="transmembrane region" description="Helical" evidence="12">
    <location>
        <begin position="185"/>
        <end position="203"/>
    </location>
</feature>
<dbReference type="Gene3D" id="3.30.450.20">
    <property type="entry name" value="PAS domain"/>
    <property type="match status" value="3"/>
</dbReference>
<dbReference type="Gene3D" id="3.30.565.10">
    <property type="entry name" value="Histidine kinase-like ATPase, C-terminal domain"/>
    <property type="match status" value="1"/>
</dbReference>
<evidence type="ECO:0000256" key="5">
    <source>
        <dbReference type="ARBA" id="ARBA00022553"/>
    </source>
</evidence>
<dbReference type="NCBIfam" id="TIGR00229">
    <property type="entry name" value="sensory_box"/>
    <property type="match status" value="2"/>
</dbReference>
<evidence type="ECO:0000313" key="17">
    <source>
        <dbReference type="EMBL" id="GGF57319.1"/>
    </source>
</evidence>
<proteinExistence type="inferred from homology"/>
<dbReference type="InterPro" id="IPR035938">
    <property type="entry name" value="Hemerythrin-like_sf"/>
</dbReference>
<dbReference type="GO" id="GO:0046872">
    <property type="term" value="F:metal ion binding"/>
    <property type="evidence" value="ECO:0007669"/>
    <property type="project" value="UniProtKB-KW"/>
</dbReference>
<dbReference type="InterPro" id="IPR029095">
    <property type="entry name" value="NarX-like_N"/>
</dbReference>
<keyword evidence="10 12" id="KW-0472">Membrane</keyword>
<gene>
    <name evidence="17" type="ORF">GCM10011332_08450</name>
</gene>
<reference evidence="17" key="2">
    <citation type="submission" date="2020-09" db="EMBL/GenBank/DDBJ databases">
        <authorList>
            <person name="Sun Q."/>
            <person name="Zhou Y."/>
        </authorList>
    </citation>
    <scope>NUCLEOTIDE SEQUENCE</scope>
    <source>
        <strain evidence="17">CGMCC 1.15254</strain>
    </source>
</reference>
<dbReference type="InterPro" id="IPR001610">
    <property type="entry name" value="PAC"/>
</dbReference>
<organism evidence="17 18">
    <name type="scientific">Terasakiella brassicae</name>
    <dbReference type="NCBI Taxonomy" id="1634917"/>
    <lineage>
        <taxon>Bacteria</taxon>
        <taxon>Pseudomonadati</taxon>
        <taxon>Pseudomonadota</taxon>
        <taxon>Alphaproteobacteria</taxon>
        <taxon>Rhodospirillales</taxon>
        <taxon>Terasakiellaceae</taxon>
        <taxon>Terasakiella</taxon>
    </lineage>
</organism>
<dbReference type="SUPFAM" id="SSF47384">
    <property type="entry name" value="Homodimeric domain of signal transducing histidine kinase"/>
    <property type="match status" value="1"/>
</dbReference>
<dbReference type="SMART" id="SM00448">
    <property type="entry name" value="REC"/>
    <property type="match status" value="1"/>
</dbReference>
<dbReference type="PROSITE" id="PS50110">
    <property type="entry name" value="RESPONSE_REGULATORY"/>
    <property type="match status" value="1"/>
</dbReference>
<evidence type="ECO:0000259" key="15">
    <source>
        <dbReference type="PROSITE" id="PS50112"/>
    </source>
</evidence>
<dbReference type="InterPro" id="IPR016131">
    <property type="entry name" value="Haemerythrin_Fe_BS"/>
</dbReference>
<dbReference type="Pfam" id="PF01814">
    <property type="entry name" value="Hemerythrin"/>
    <property type="match status" value="1"/>
</dbReference>
<evidence type="ECO:0000256" key="9">
    <source>
        <dbReference type="ARBA" id="ARBA00023004"/>
    </source>
</evidence>
<feature type="domain" description="Histidine kinase" evidence="13">
    <location>
        <begin position="611"/>
        <end position="829"/>
    </location>
</feature>
<feature type="domain" description="PAC" evidence="16">
    <location>
        <begin position="298"/>
        <end position="348"/>
    </location>
</feature>
<dbReference type="InterPro" id="IPR012827">
    <property type="entry name" value="Hemerythrin_metal-bd"/>
</dbReference>
<dbReference type="Pfam" id="PF00512">
    <property type="entry name" value="HisKA"/>
    <property type="match status" value="1"/>
</dbReference>
<dbReference type="InterPro" id="IPR012312">
    <property type="entry name" value="Hemerythrin-like"/>
</dbReference>
<evidence type="ECO:0000256" key="11">
    <source>
        <dbReference type="PROSITE-ProRule" id="PRU00169"/>
    </source>
</evidence>
<dbReference type="InterPro" id="IPR035965">
    <property type="entry name" value="PAS-like_dom_sf"/>
</dbReference>
<dbReference type="InterPro" id="IPR036097">
    <property type="entry name" value="HisK_dim/P_sf"/>
</dbReference>
<dbReference type="SMART" id="SM00387">
    <property type="entry name" value="HATPase_c"/>
    <property type="match status" value="1"/>
</dbReference>
<dbReference type="PANTHER" id="PTHR43065">
    <property type="entry name" value="SENSOR HISTIDINE KINASE"/>
    <property type="match status" value="1"/>
</dbReference>
<dbReference type="Pfam" id="PF12860">
    <property type="entry name" value="PAS_7"/>
    <property type="match status" value="1"/>
</dbReference>
<name>A0A917BSQ9_9PROT</name>
<dbReference type="CDD" id="cd00130">
    <property type="entry name" value="PAS"/>
    <property type="match status" value="2"/>
</dbReference>
<reference evidence="17" key="1">
    <citation type="journal article" date="2014" name="Int. J. Syst. Evol. Microbiol.">
        <title>Complete genome sequence of Corynebacterium casei LMG S-19264T (=DSM 44701T), isolated from a smear-ripened cheese.</title>
        <authorList>
            <consortium name="US DOE Joint Genome Institute (JGI-PGF)"/>
            <person name="Walter F."/>
            <person name="Albersmeier A."/>
            <person name="Kalinowski J."/>
            <person name="Ruckert C."/>
        </authorList>
    </citation>
    <scope>NUCLEOTIDE SEQUENCE</scope>
    <source>
        <strain evidence="17">CGMCC 1.15254</strain>
    </source>
</reference>